<sequence length="642" mass="70819">MNRALLAASALVLSAGAAFAQPAPPQPLALPPAIAAPRDTPYPGVITLSVDATDTDRRIVRVRETIPVAQPGPMTLLFPAWIPGKHAPRGMIEKLAGLTITGNGAPLAWTRDPLNVFAFHIDVPAGVKAVELSFQHVSPTDEDQGRVTVTPEMTHVQWFSLALYPAGHFARQIQIAPEIRLPEGWSYATALEDLAKAGDTAKFKPVTFDALMDSPLYAGRYAKKLDLDPGGRSRVTLNLVADEAKLLDVKPAHLAAHRAMVVQADRLFGARHFDHYDFLVALSDKLGGIGVEHQRSTEIGTTPRFFLDWDKLAAVRGVVPHEYVHSWNGKYRRPADQWTADFNTPMRNSLLWVYEGQTQYWGNVLAARSGMSSKQEALDAMAAMAAAYDNRVGRGWRAMQDTVHDPIISPRQPQAWNSWQRSEDYYSEGQLIWLDADTLIREQSKGKKSLDDFARAFFGVNDGAWKDPLTYDFDEVVKTLNAVHPHDWAAFLRQRLDGHGPGAPLDGVTRGGYRLVYSATPTDYTKTEEARRKITDLTYSLGLVLNKDGEFTAVQWEGPAFKAGLADGVKLIAVNGMAYDGDRLKEAVTAAKGGKAPIELLVKAGERYRTVPIAYHDGLRYPRFERIVGTPARLDDILAARK</sequence>
<dbReference type="Gene3D" id="1.10.390.10">
    <property type="entry name" value="Neutral Protease Domain 2"/>
    <property type="match status" value="1"/>
</dbReference>
<dbReference type="SUPFAM" id="SSF50156">
    <property type="entry name" value="PDZ domain-like"/>
    <property type="match status" value="1"/>
</dbReference>
<dbReference type="InterPro" id="IPR036034">
    <property type="entry name" value="PDZ_sf"/>
</dbReference>
<dbReference type="Pfam" id="PF05299">
    <property type="entry name" value="Peptidase_M61"/>
    <property type="match status" value="1"/>
</dbReference>
<name>A0ABW6CLD5_9CAUL</name>
<feature type="signal peptide" evidence="1">
    <location>
        <begin position="1"/>
        <end position="20"/>
    </location>
</feature>
<evidence type="ECO:0000256" key="1">
    <source>
        <dbReference type="SAM" id="SignalP"/>
    </source>
</evidence>
<dbReference type="Proteomes" id="UP001598130">
    <property type="component" value="Unassembled WGS sequence"/>
</dbReference>
<protein>
    <submittedName>
        <fullName evidence="4">Peptidase M61</fullName>
    </submittedName>
</protein>
<reference evidence="4 5" key="1">
    <citation type="submission" date="2022-09" db="EMBL/GenBank/DDBJ databases">
        <title>New species of Phenylobacterium.</title>
        <authorList>
            <person name="Mieszkin S."/>
        </authorList>
    </citation>
    <scope>NUCLEOTIDE SEQUENCE [LARGE SCALE GENOMIC DNA]</scope>
    <source>
        <strain evidence="4 5">HK31-G</strain>
    </source>
</reference>
<accession>A0ABW6CLD5</accession>
<feature type="domain" description="Peptidase M61 catalytic" evidence="2">
    <location>
        <begin position="316"/>
        <end position="432"/>
    </location>
</feature>
<feature type="domain" description="Peptidase M61 N-terminal" evidence="3">
    <location>
        <begin position="48"/>
        <end position="220"/>
    </location>
</feature>
<evidence type="ECO:0000259" key="2">
    <source>
        <dbReference type="Pfam" id="PF05299"/>
    </source>
</evidence>
<dbReference type="EMBL" id="JAOTJD010000001">
    <property type="protein sequence ID" value="MFD3262551.1"/>
    <property type="molecule type" value="Genomic_DNA"/>
</dbReference>
<dbReference type="InterPro" id="IPR040756">
    <property type="entry name" value="Peptidase_M61_N"/>
</dbReference>
<dbReference type="Pfam" id="PF17899">
    <property type="entry name" value="Peptidase_M61_N"/>
    <property type="match status" value="1"/>
</dbReference>
<dbReference type="Gene3D" id="2.30.42.10">
    <property type="match status" value="1"/>
</dbReference>
<dbReference type="InterPro" id="IPR024191">
    <property type="entry name" value="Peptidase_M61"/>
</dbReference>
<keyword evidence="1" id="KW-0732">Signal</keyword>
<keyword evidence="5" id="KW-1185">Reference proteome</keyword>
<feature type="chain" id="PRO_5045065305" evidence="1">
    <location>
        <begin position="21"/>
        <end position="642"/>
    </location>
</feature>
<dbReference type="InterPro" id="IPR027268">
    <property type="entry name" value="Peptidase_M4/M1_CTD_sf"/>
</dbReference>
<dbReference type="PIRSF" id="PIRSF016493">
    <property type="entry name" value="Glycyl_aminpptds"/>
    <property type="match status" value="1"/>
</dbReference>
<evidence type="ECO:0000259" key="3">
    <source>
        <dbReference type="Pfam" id="PF17899"/>
    </source>
</evidence>
<organism evidence="4 5">
    <name type="scientific">Phenylobacterium ferrooxidans</name>
    <dbReference type="NCBI Taxonomy" id="2982689"/>
    <lineage>
        <taxon>Bacteria</taxon>
        <taxon>Pseudomonadati</taxon>
        <taxon>Pseudomonadota</taxon>
        <taxon>Alphaproteobacteria</taxon>
        <taxon>Caulobacterales</taxon>
        <taxon>Caulobacteraceae</taxon>
        <taxon>Phenylobacterium</taxon>
    </lineage>
</organism>
<gene>
    <name evidence="4" type="ORF">OCL97_01070</name>
</gene>
<evidence type="ECO:0000313" key="5">
    <source>
        <dbReference type="Proteomes" id="UP001598130"/>
    </source>
</evidence>
<evidence type="ECO:0000313" key="4">
    <source>
        <dbReference type="EMBL" id="MFD3262551.1"/>
    </source>
</evidence>
<dbReference type="InterPro" id="IPR007963">
    <property type="entry name" value="Peptidase_M61_catalytic"/>
</dbReference>
<dbReference type="RefSeq" id="WP_377366821.1">
    <property type="nucleotide sequence ID" value="NZ_JAOTJD010000001.1"/>
</dbReference>
<dbReference type="Gene3D" id="2.60.40.3650">
    <property type="match status" value="1"/>
</dbReference>
<proteinExistence type="predicted"/>
<comment type="caution">
    <text evidence="4">The sequence shown here is derived from an EMBL/GenBank/DDBJ whole genome shotgun (WGS) entry which is preliminary data.</text>
</comment>